<dbReference type="Pfam" id="PF13359">
    <property type="entry name" value="DDE_Tnp_4"/>
    <property type="match status" value="1"/>
</dbReference>
<reference evidence="9" key="3">
    <citation type="submission" date="2025-09" db="UniProtKB">
        <authorList>
            <consortium name="Ensembl"/>
        </authorList>
    </citation>
    <scope>IDENTIFICATION</scope>
</reference>
<evidence type="ECO:0000256" key="6">
    <source>
        <dbReference type="ARBA" id="ARBA00022801"/>
    </source>
</evidence>
<dbReference type="PANTHER" id="PTHR22930:SF258">
    <property type="entry name" value="PROTEIN ALP1-LIKE ISOFORM X1"/>
    <property type="match status" value="1"/>
</dbReference>
<comment type="similarity">
    <text evidence="3">Belongs to the HARBI1 family.</text>
</comment>
<proteinExistence type="inferred from homology"/>
<evidence type="ECO:0000256" key="7">
    <source>
        <dbReference type="ARBA" id="ARBA00023242"/>
    </source>
</evidence>
<evidence type="ECO:0000313" key="9">
    <source>
        <dbReference type="Ensembl" id="ENSLCAP00010041495.1"/>
    </source>
</evidence>
<dbReference type="GO" id="GO:0046872">
    <property type="term" value="F:metal ion binding"/>
    <property type="evidence" value="ECO:0007669"/>
    <property type="project" value="UniProtKB-KW"/>
</dbReference>
<dbReference type="InterPro" id="IPR045249">
    <property type="entry name" value="HARBI1-like"/>
</dbReference>
<evidence type="ECO:0000256" key="1">
    <source>
        <dbReference type="ARBA" id="ARBA00001968"/>
    </source>
</evidence>
<name>A0A4W6EQL4_LATCA</name>
<dbReference type="GO" id="GO:0005634">
    <property type="term" value="C:nucleus"/>
    <property type="evidence" value="ECO:0007669"/>
    <property type="project" value="UniProtKB-SubCell"/>
</dbReference>
<sequence>MFAISPVECLCHVTVIYVPGYVYFFVAGESFKSLSCMYRIGGSTVSKIILETSTVIHQLLQEDFLQMPKSEAEWRTVAEGFLQKWQFPHCVGALDAKRISIQDSGQSGSTFRNNKECSVLLAAAVDADSKFLYVSVGAQGEYSDSFLFEDSDFRRDLDQGLFHLPPAEPLPNSNLTFPYVFVGDGVYPLRSDLMTPFSGEDVDPGQRFFNHQLSRARQPADNAFSILAHRWRIFHTSIHLRPDKVAKVTLAIVCLHNFLCGRRSKAYLPVGPSDGEDRALVEGTWRSEGLGVMRPVQREQETSCSPEGEELQNIMKDYLSRPTHKVREDGSI</sequence>
<dbReference type="Proteomes" id="UP000314980">
    <property type="component" value="Unassembled WGS sequence"/>
</dbReference>
<dbReference type="PANTHER" id="PTHR22930">
    <property type="match status" value="1"/>
</dbReference>
<reference evidence="10" key="1">
    <citation type="submission" date="2015-09" db="EMBL/GenBank/DDBJ databases">
        <authorList>
            <person name="Sai Rama Sridatta P."/>
        </authorList>
    </citation>
    <scope>NUCLEOTIDE SEQUENCE [LARGE SCALE GENOMIC DNA]</scope>
</reference>
<comment type="subcellular location">
    <subcellularLocation>
        <location evidence="2">Nucleus</location>
    </subcellularLocation>
</comment>
<gene>
    <name evidence="9" type="primary">si:dkey-121j17.6</name>
</gene>
<evidence type="ECO:0000256" key="4">
    <source>
        <dbReference type="ARBA" id="ARBA00022722"/>
    </source>
</evidence>
<comment type="cofactor">
    <cofactor evidence="1">
        <name>a divalent metal cation</name>
        <dbReference type="ChEBI" id="CHEBI:60240"/>
    </cofactor>
</comment>
<keyword evidence="6" id="KW-0378">Hydrolase</keyword>
<reference evidence="9" key="2">
    <citation type="submission" date="2025-08" db="UniProtKB">
        <authorList>
            <consortium name="Ensembl"/>
        </authorList>
    </citation>
    <scope>IDENTIFICATION</scope>
</reference>
<organism evidence="9 10">
    <name type="scientific">Lates calcarifer</name>
    <name type="common">Barramundi</name>
    <name type="synonym">Holocentrus calcarifer</name>
    <dbReference type="NCBI Taxonomy" id="8187"/>
    <lineage>
        <taxon>Eukaryota</taxon>
        <taxon>Metazoa</taxon>
        <taxon>Chordata</taxon>
        <taxon>Craniata</taxon>
        <taxon>Vertebrata</taxon>
        <taxon>Euteleostomi</taxon>
        <taxon>Actinopterygii</taxon>
        <taxon>Neopterygii</taxon>
        <taxon>Teleostei</taxon>
        <taxon>Neoteleostei</taxon>
        <taxon>Acanthomorphata</taxon>
        <taxon>Carangaria</taxon>
        <taxon>Carangaria incertae sedis</taxon>
        <taxon>Centropomidae</taxon>
        <taxon>Lates</taxon>
    </lineage>
</organism>
<evidence type="ECO:0000256" key="3">
    <source>
        <dbReference type="ARBA" id="ARBA00006958"/>
    </source>
</evidence>
<evidence type="ECO:0000256" key="2">
    <source>
        <dbReference type="ARBA" id="ARBA00004123"/>
    </source>
</evidence>
<keyword evidence="10" id="KW-1185">Reference proteome</keyword>
<dbReference type="GeneTree" id="ENSGT00940000164115"/>
<protein>
    <recommendedName>
        <fullName evidence="8">DDE Tnp4 domain-containing protein</fullName>
    </recommendedName>
</protein>
<keyword evidence="5" id="KW-0479">Metal-binding</keyword>
<keyword evidence="7" id="KW-0539">Nucleus</keyword>
<evidence type="ECO:0000259" key="8">
    <source>
        <dbReference type="Pfam" id="PF13359"/>
    </source>
</evidence>
<keyword evidence="4" id="KW-0540">Nuclease</keyword>
<feature type="domain" description="DDE Tnp4" evidence="8">
    <location>
        <begin position="95"/>
        <end position="257"/>
    </location>
</feature>
<dbReference type="InterPro" id="IPR027806">
    <property type="entry name" value="HARBI1_dom"/>
</dbReference>
<dbReference type="GO" id="GO:0016787">
    <property type="term" value="F:hydrolase activity"/>
    <property type="evidence" value="ECO:0007669"/>
    <property type="project" value="UniProtKB-KW"/>
</dbReference>
<dbReference type="Ensembl" id="ENSLCAT00010042533.1">
    <property type="protein sequence ID" value="ENSLCAP00010041495.1"/>
    <property type="gene ID" value="ENSLCAG00010019446.1"/>
</dbReference>
<accession>A0A4W6EQL4</accession>
<dbReference type="GO" id="GO:0004518">
    <property type="term" value="F:nuclease activity"/>
    <property type="evidence" value="ECO:0007669"/>
    <property type="project" value="UniProtKB-KW"/>
</dbReference>
<dbReference type="AlphaFoldDB" id="A0A4W6EQL4"/>
<evidence type="ECO:0000256" key="5">
    <source>
        <dbReference type="ARBA" id="ARBA00022723"/>
    </source>
</evidence>
<evidence type="ECO:0000313" key="10">
    <source>
        <dbReference type="Proteomes" id="UP000314980"/>
    </source>
</evidence>